<comment type="function">
    <text evidence="7">May play the central regulatory role in sporulation. It may be an element of the effector pathway responsible for the activation of sporulation genes in response to nutritional stress. Spo0A may act in concert with spo0H (a sigma factor) to control the expression of some genes that are critical to the sporulation process.</text>
</comment>
<dbReference type="InterPro" id="IPR001789">
    <property type="entry name" value="Sig_transdc_resp-reg_receiver"/>
</dbReference>
<keyword evidence="5 9" id="KW-0238">DNA-binding</keyword>
<accession>A0A8J6M2Q6</accession>
<dbReference type="FunFam" id="3.40.50.2300:FF:000001">
    <property type="entry name" value="DNA-binding response regulator PhoB"/>
    <property type="match status" value="1"/>
</dbReference>
<dbReference type="SUPFAM" id="SSF46894">
    <property type="entry name" value="C-terminal effector domain of the bipartite response regulators"/>
    <property type="match status" value="1"/>
</dbReference>
<dbReference type="Pfam" id="PF00486">
    <property type="entry name" value="Trans_reg_C"/>
    <property type="match status" value="1"/>
</dbReference>
<dbReference type="Gene3D" id="6.10.250.690">
    <property type="match status" value="1"/>
</dbReference>
<evidence type="ECO:0000256" key="4">
    <source>
        <dbReference type="ARBA" id="ARBA00023015"/>
    </source>
</evidence>
<evidence type="ECO:0000259" key="10">
    <source>
        <dbReference type="PROSITE" id="PS50110"/>
    </source>
</evidence>
<dbReference type="InterPro" id="IPR011006">
    <property type="entry name" value="CheY-like_superfamily"/>
</dbReference>
<dbReference type="FunFam" id="1.10.10.10:FF:000018">
    <property type="entry name" value="DNA-binding response regulator ResD"/>
    <property type="match status" value="1"/>
</dbReference>
<dbReference type="InterPro" id="IPR036388">
    <property type="entry name" value="WH-like_DNA-bd_sf"/>
</dbReference>
<evidence type="ECO:0000256" key="1">
    <source>
        <dbReference type="ARBA" id="ARBA00018672"/>
    </source>
</evidence>
<keyword evidence="13" id="KW-1185">Reference proteome</keyword>
<reference evidence="12" key="1">
    <citation type="submission" date="2020-08" db="EMBL/GenBank/DDBJ databases">
        <title>Genome public.</title>
        <authorList>
            <person name="Liu C."/>
            <person name="Sun Q."/>
        </authorList>
    </citation>
    <scope>NUCLEOTIDE SEQUENCE</scope>
    <source>
        <strain evidence="12">BX5</strain>
    </source>
</reference>
<dbReference type="PANTHER" id="PTHR48111">
    <property type="entry name" value="REGULATOR OF RPOS"/>
    <property type="match status" value="1"/>
</dbReference>
<dbReference type="Proteomes" id="UP000602260">
    <property type="component" value="Unassembled WGS sequence"/>
</dbReference>
<organism evidence="12 13">
    <name type="scientific">Flintibacter faecis</name>
    <dbReference type="NCBI Taxonomy" id="2763047"/>
    <lineage>
        <taxon>Bacteria</taxon>
        <taxon>Bacillati</taxon>
        <taxon>Bacillota</taxon>
        <taxon>Clostridia</taxon>
        <taxon>Eubacteriales</taxon>
        <taxon>Flintibacter</taxon>
    </lineage>
</organism>
<feature type="domain" description="Response regulatory" evidence="10">
    <location>
        <begin position="3"/>
        <end position="118"/>
    </location>
</feature>
<dbReference type="GO" id="GO:0032993">
    <property type="term" value="C:protein-DNA complex"/>
    <property type="evidence" value="ECO:0007669"/>
    <property type="project" value="TreeGrafter"/>
</dbReference>
<dbReference type="InterPro" id="IPR039420">
    <property type="entry name" value="WalR-like"/>
</dbReference>
<protein>
    <recommendedName>
        <fullName evidence="1">Stage 0 sporulation protein A homolog</fullName>
    </recommendedName>
</protein>
<dbReference type="RefSeq" id="WP_147563424.1">
    <property type="nucleotide sequence ID" value="NZ_JACOPN010000001.1"/>
</dbReference>
<keyword evidence="3" id="KW-0902">Two-component regulatory system</keyword>
<evidence type="ECO:0000256" key="6">
    <source>
        <dbReference type="ARBA" id="ARBA00023163"/>
    </source>
</evidence>
<feature type="domain" description="OmpR/PhoB-type" evidence="11">
    <location>
        <begin position="130"/>
        <end position="229"/>
    </location>
</feature>
<dbReference type="InterPro" id="IPR001867">
    <property type="entry name" value="OmpR/PhoB-type_DNA-bd"/>
</dbReference>
<dbReference type="SMART" id="SM00862">
    <property type="entry name" value="Trans_reg_C"/>
    <property type="match status" value="1"/>
</dbReference>
<keyword evidence="2 8" id="KW-0597">Phosphoprotein</keyword>
<evidence type="ECO:0000256" key="9">
    <source>
        <dbReference type="PROSITE-ProRule" id="PRU01091"/>
    </source>
</evidence>
<dbReference type="SMART" id="SM00448">
    <property type="entry name" value="REC"/>
    <property type="match status" value="1"/>
</dbReference>
<keyword evidence="6" id="KW-0804">Transcription</keyword>
<sequence length="229" mass="25933">MRKVLVLEDEENIRSFVVINLKRAGYTTIEAGTGEDALAALKENPDVKVALLDIMLPGIDGFEVCRRIRAMDNKIGIIMLTARTQEMDKVTGLMTGADDYVTKPFSPAELTARVDALYRRTGGDTESLSADEISDPPFLLNTRNRTLEKNGQRVKLTQVEYSIVKLFMENPGKALAREEILDAVWGKDYFGELKIVDVNIRRLRIKIEDNTQKPIYINTVWGYGYKWRG</sequence>
<dbReference type="Pfam" id="PF00072">
    <property type="entry name" value="Response_reg"/>
    <property type="match status" value="1"/>
</dbReference>
<dbReference type="PROSITE" id="PS51755">
    <property type="entry name" value="OMPR_PHOB"/>
    <property type="match status" value="1"/>
</dbReference>
<evidence type="ECO:0000256" key="2">
    <source>
        <dbReference type="ARBA" id="ARBA00022553"/>
    </source>
</evidence>
<evidence type="ECO:0000256" key="8">
    <source>
        <dbReference type="PROSITE-ProRule" id="PRU00169"/>
    </source>
</evidence>
<dbReference type="AlphaFoldDB" id="A0A8J6M2Q6"/>
<evidence type="ECO:0000256" key="5">
    <source>
        <dbReference type="ARBA" id="ARBA00023125"/>
    </source>
</evidence>
<dbReference type="CDD" id="cd17574">
    <property type="entry name" value="REC_OmpR"/>
    <property type="match status" value="1"/>
</dbReference>
<dbReference type="EMBL" id="JACOPN010000001">
    <property type="protein sequence ID" value="MBC5715803.1"/>
    <property type="molecule type" value="Genomic_DNA"/>
</dbReference>
<dbReference type="GO" id="GO:0006355">
    <property type="term" value="P:regulation of DNA-templated transcription"/>
    <property type="evidence" value="ECO:0007669"/>
    <property type="project" value="InterPro"/>
</dbReference>
<dbReference type="CDD" id="cd00383">
    <property type="entry name" value="trans_reg_C"/>
    <property type="match status" value="1"/>
</dbReference>
<dbReference type="GO" id="GO:0000156">
    <property type="term" value="F:phosphorelay response regulator activity"/>
    <property type="evidence" value="ECO:0007669"/>
    <property type="project" value="TreeGrafter"/>
</dbReference>
<dbReference type="Gene3D" id="3.40.50.2300">
    <property type="match status" value="1"/>
</dbReference>
<proteinExistence type="predicted"/>
<evidence type="ECO:0000256" key="7">
    <source>
        <dbReference type="ARBA" id="ARBA00024867"/>
    </source>
</evidence>
<dbReference type="PROSITE" id="PS50110">
    <property type="entry name" value="RESPONSE_REGULATORY"/>
    <property type="match status" value="1"/>
</dbReference>
<dbReference type="InterPro" id="IPR016032">
    <property type="entry name" value="Sig_transdc_resp-reg_C-effctor"/>
</dbReference>
<dbReference type="PANTHER" id="PTHR48111:SF54">
    <property type="entry name" value="STAGE 0 SPORULATION PROTEIN A HOMOLOG"/>
    <property type="match status" value="1"/>
</dbReference>
<feature type="DNA-binding region" description="OmpR/PhoB-type" evidence="9">
    <location>
        <begin position="130"/>
        <end position="229"/>
    </location>
</feature>
<keyword evidence="4" id="KW-0805">Transcription regulation</keyword>
<evidence type="ECO:0000313" key="12">
    <source>
        <dbReference type="EMBL" id="MBC5715803.1"/>
    </source>
</evidence>
<dbReference type="Gene3D" id="1.10.10.10">
    <property type="entry name" value="Winged helix-like DNA-binding domain superfamily/Winged helix DNA-binding domain"/>
    <property type="match status" value="1"/>
</dbReference>
<dbReference type="GO" id="GO:0005829">
    <property type="term" value="C:cytosol"/>
    <property type="evidence" value="ECO:0007669"/>
    <property type="project" value="TreeGrafter"/>
</dbReference>
<gene>
    <name evidence="12" type="ORF">H8S55_00405</name>
</gene>
<dbReference type="SUPFAM" id="SSF52172">
    <property type="entry name" value="CheY-like"/>
    <property type="match status" value="1"/>
</dbReference>
<comment type="caution">
    <text evidence="12">The sequence shown here is derived from an EMBL/GenBank/DDBJ whole genome shotgun (WGS) entry which is preliminary data.</text>
</comment>
<feature type="modified residue" description="4-aspartylphosphate" evidence="8">
    <location>
        <position position="53"/>
    </location>
</feature>
<evidence type="ECO:0000313" key="13">
    <source>
        <dbReference type="Proteomes" id="UP000602260"/>
    </source>
</evidence>
<evidence type="ECO:0000256" key="3">
    <source>
        <dbReference type="ARBA" id="ARBA00023012"/>
    </source>
</evidence>
<dbReference type="GO" id="GO:0000976">
    <property type="term" value="F:transcription cis-regulatory region binding"/>
    <property type="evidence" value="ECO:0007669"/>
    <property type="project" value="TreeGrafter"/>
</dbReference>
<evidence type="ECO:0000259" key="11">
    <source>
        <dbReference type="PROSITE" id="PS51755"/>
    </source>
</evidence>
<name>A0A8J6M2Q6_9FIRM</name>